<gene>
    <name evidence="3" type="ORF">B9Z37_07425</name>
</gene>
<proteinExistence type="inferred from homology"/>
<accession>A0A315EEV1</accession>
<evidence type="ECO:0000313" key="3">
    <source>
        <dbReference type="EMBL" id="PUE54364.1"/>
    </source>
</evidence>
<dbReference type="EMBL" id="NESN01000002">
    <property type="protein sequence ID" value="PUE54364.1"/>
    <property type="molecule type" value="Genomic_DNA"/>
</dbReference>
<dbReference type="SUPFAM" id="SSF53850">
    <property type="entry name" value="Periplasmic binding protein-like II"/>
    <property type="match status" value="1"/>
</dbReference>
<keyword evidence="2" id="KW-0732">Signal</keyword>
<keyword evidence="4" id="KW-1185">Reference proteome</keyword>
<comment type="caution">
    <text evidence="3">The sequence shown here is derived from an EMBL/GenBank/DDBJ whole genome shotgun (WGS) entry which is preliminary data.</text>
</comment>
<dbReference type="Proteomes" id="UP000250790">
    <property type="component" value="Unassembled WGS sequence"/>
</dbReference>
<dbReference type="RefSeq" id="WP_108312324.1">
    <property type="nucleotide sequence ID" value="NZ_NESN01000002.1"/>
</dbReference>
<evidence type="ECO:0000256" key="1">
    <source>
        <dbReference type="ARBA" id="ARBA00006987"/>
    </source>
</evidence>
<dbReference type="AlphaFoldDB" id="A0A315EEV1"/>
<name>A0A315EEV1_9BURK</name>
<sequence length="328" mass="35299">MKLITTLSLLLGAALAVQAPAQAQSYPNKPINLMVPYPAGGLSDIIARKINVPLGAELKQPVIIENLGGAGGAIAAQKVLNTPADGYYLFQGSPNELILAPLAMKAVKHKPDDFRLIQRMAMAPMAIIASKNFPGNTPQEMVAEIVKRAKAGKPVNYASVGTGSFYHLLGEEMAKKLGAEMLHVPYKGGGPITQDLMGGQIDLFITPYGAPHVHMAKEGKIKFIAALSPQPQRLIPDVPSVDQAKELKGFHYTIGSGYYVKKGTPEPVVEALHRALTKVMFDADFRNTMTAMGQEVGEALRLDQTDQVYADEVKLYQGIAKSIKLEAQ</sequence>
<dbReference type="Gene3D" id="3.40.190.10">
    <property type="entry name" value="Periplasmic binding protein-like II"/>
    <property type="match status" value="1"/>
</dbReference>
<dbReference type="InterPro" id="IPR042100">
    <property type="entry name" value="Bug_dom1"/>
</dbReference>
<dbReference type="Pfam" id="PF03401">
    <property type="entry name" value="TctC"/>
    <property type="match status" value="1"/>
</dbReference>
<evidence type="ECO:0000256" key="2">
    <source>
        <dbReference type="SAM" id="SignalP"/>
    </source>
</evidence>
<evidence type="ECO:0000313" key="4">
    <source>
        <dbReference type="Proteomes" id="UP000250790"/>
    </source>
</evidence>
<dbReference type="PANTHER" id="PTHR42928">
    <property type="entry name" value="TRICARBOXYLATE-BINDING PROTEIN"/>
    <property type="match status" value="1"/>
</dbReference>
<dbReference type="OrthoDB" id="8678477at2"/>
<protein>
    <submittedName>
        <fullName evidence="3">ABC transporter substrate-binding protein</fullName>
    </submittedName>
</protein>
<dbReference type="CDD" id="cd07012">
    <property type="entry name" value="PBP2_Bug_TTT"/>
    <property type="match status" value="1"/>
</dbReference>
<dbReference type="PANTHER" id="PTHR42928:SF5">
    <property type="entry name" value="BLR1237 PROTEIN"/>
    <property type="match status" value="1"/>
</dbReference>
<dbReference type="Gene3D" id="3.40.190.150">
    <property type="entry name" value="Bordetella uptake gene, domain 1"/>
    <property type="match status" value="1"/>
</dbReference>
<organism evidence="3 4">
    <name type="scientific">Limnohabitans parvus II-B4</name>
    <dbReference type="NCBI Taxonomy" id="1293052"/>
    <lineage>
        <taxon>Bacteria</taxon>
        <taxon>Pseudomonadati</taxon>
        <taxon>Pseudomonadota</taxon>
        <taxon>Betaproteobacteria</taxon>
        <taxon>Burkholderiales</taxon>
        <taxon>Comamonadaceae</taxon>
        <taxon>Limnohabitans</taxon>
    </lineage>
</organism>
<dbReference type="PIRSF" id="PIRSF017082">
    <property type="entry name" value="YflP"/>
    <property type="match status" value="1"/>
</dbReference>
<dbReference type="InterPro" id="IPR005064">
    <property type="entry name" value="BUG"/>
</dbReference>
<feature type="signal peptide" evidence="2">
    <location>
        <begin position="1"/>
        <end position="23"/>
    </location>
</feature>
<feature type="chain" id="PRO_5016406770" evidence="2">
    <location>
        <begin position="24"/>
        <end position="328"/>
    </location>
</feature>
<reference evidence="3 4" key="1">
    <citation type="submission" date="2017-04" db="EMBL/GenBank/DDBJ databases">
        <title>Unexpected and diverse lifestyles within the genus Limnohabitans.</title>
        <authorList>
            <person name="Kasalicky V."/>
            <person name="Mehrshad M."/>
            <person name="Andrei S.-A."/>
            <person name="Salcher M."/>
            <person name="Kratochvilova H."/>
            <person name="Simek K."/>
            <person name="Ghai R."/>
        </authorList>
    </citation>
    <scope>NUCLEOTIDE SEQUENCE [LARGE SCALE GENOMIC DNA]</scope>
    <source>
        <strain evidence="3 4">II-B4</strain>
    </source>
</reference>
<comment type="similarity">
    <text evidence="1">Belongs to the UPF0065 (bug) family.</text>
</comment>